<name>A0A0R1KAK5_9LACO</name>
<dbReference type="AlphaFoldDB" id="A0A0R1KAK5"/>
<evidence type="ECO:0000259" key="2">
    <source>
        <dbReference type="Pfam" id="PF19087"/>
    </source>
</evidence>
<dbReference type="EMBL" id="AZDT01000009">
    <property type="protein sequence ID" value="KRK77265.1"/>
    <property type="molecule type" value="Genomic_DNA"/>
</dbReference>
<feature type="compositionally biased region" description="Pro residues" evidence="1">
    <location>
        <begin position="269"/>
        <end position="278"/>
    </location>
</feature>
<dbReference type="Pfam" id="PF19087">
    <property type="entry name" value="DUF5776"/>
    <property type="match status" value="1"/>
</dbReference>
<feature type="compositionally biased region" description="Low complexity" evidence="1">
    <location>
        <begin position="351"/>
        <end position="362"/>
    </location>
</feature>
<organism evidence="3 4">
    <name type="scientific">Levilactobacillus namurensis DSM 19117</name>
    <dbReference type="NCBI Taxonomy" id="1423773"/>
    <lineage>
        <taxon>Bacteria</taxon>
        <taxon>Bacillati</taxon>
        <taxon>Bacillota</taxon>
        <taxon>Bacilli</taxon>
        <taxon>Lactobacillales</taxon>
        <taxon>Lactobacillaceae</taxon>
        <taxon>Levilactobacillus</taxon>
    </lineage>
</organism>
<protein>
    <recommendedName>
        <fullName evidence="2">DUF5776 domain-containing protein</fullName>
    </recommendedName>
</protein>
<dbReference type="STRING" id="1423773.FD30_GL000318"/>
<feature type="domain" description="DUF5776" evidence="2">
    <location>
        <begin position="493"/>
        <end position="553"/>
    </location>
</feature>
<dbReference type="PATRIC" id="fig|1423773.3.peg.323"/>
<accession>A0A0R1KAK5</accession>
<evidence type="ECO:0000313" key="3">
    <source>
        <dbReference type="EMBL" id="KRK77265.1"/>
    </source>
</evidence>
<evidence type="ECO:0000313" key="4">
    <source>
        <dbReference type="Proteomes" id="UP000051162"/>
    </source>
</evidence>
<comment type="caution">
    <text evidence="3">The sequence shown here is derived from an EMBL/GenBank/DDBJ whole genome shotgun (WGS) entry which is preliminary data.</text>
</comment>
<dbReference type="InterPro" id="IPR044081">
    <property type="entry name" value="DUF5776"/>
</dbReference>
<feature type="compositionally biased region" description="Low complexity" evidence="1">
    <location>
        <begin position="279"/>
        <end position="301"/>
    </location>
</feature>
<sequence>MSLADASVQQAVQSANQIFDLASTSNEQADDQSLSALGSALNSASTLTSISIAMSLADASVQQAVQSANQIFNIASTSNEQATDQSLSALGSALSSASTSTSISTAMSLADASVQQAVQSADQIFNLASTSNEQADDQSLSALGTELAWASASTSIQQAITSANQAYTAASLSNAQQADRSLMHLRDDLTSVSEFNSTLDAFTSASLKLRQQDDHSLAQWGQVLASDSLVASQELSASASVVASQSQSTADLFTSEASVSLLDQVTPTPTQPGAPLPPAGGSTPTGTGTPSQPQVTPPTGQLPSYPHVSPTTPVDPDSSQPSVPQVTTPTRPEPGTSVVPTTPDGASSVDPAPTQPTVTPAQSYPVSQPILTATATDLIDPGNLQLTGHTGSHQQHRPRPFQRFSVYPVRKIGLYRTPTFSAQQRLAWYHQYTDAAQAQFMVIGMFLSKHGRLRYKVRDVNHGSKTYGLVGYITARWDFVRPTYYLHQVHTKVKVLVINPEGINGYRRPDLTGKRQHYAKGQWLTVCRLVHHHLTTRFQLSNGQYVTANRELVKLGRHAHHRLWSLGLPKTQRFAHWSYTVPNLSTLIGRLKP</sequence>
<evidence type="ECO:0000256" key="1">
    <source>
        <dbReference type="SAM" id="MobiDB-lite"/>
    </source>
</evidence>
<proteinExistence type="predicted"/>
<feature type="region of interest" description="Disordered" evidence="1">
    <location>
        <begin position="264"/>
        <end position="366"/>
    </location>
</feature>
<reference evidence="3 4" key="1">
    <citation type="journal article" date="2015" name="Genome Announc.">
        <title>Expanding the biotechnology potential of lactobacilli through comparative genomics of 213 strains and associated genera.</title>
        <authorList>
            <person name="Sun Z."/>
            <person name="Harris H.M."/>
            <person name="McCann A."/>
            <person name="Guo C."/>
            <person name="Argimon S."/>
            <person name="Zhang W."/>
            <person name="Yang X."/>
            <person name="Jeffery I.B."/>
            <person name="Cooney J.C."/>
            <person name="Kagawa T.F."/>
            <person name="Liu W."/>
            <person name="Song Y."/>
            <person name="Salvetti E."/>
            <person name="Wrobel A."/>
            <person name="Rasinkangas P."/>
            <person name="Parkhill J."/>
            <person name="Rea M.C."/>
            <person name="O'Sullivan O."/>
            <person name="Ritari J."/>
            <person name="Douillard F.P."/>
            <person name="Paul Ross R."/>
            <person name="Yang R."/>
            <person name="Briner A.E."/>
            <person name="Felis G.E."/>
            <person name="de Vos W.M."/>
            <person name="Barrangou R."/>
            <person name="Klaenhammer T.R."/>
            <person name="Caufield P.W."/>
            <person name="Cui Y."/>
            <person name="Zhang H."/>
            <person name="O'Toole P.W."/>
        </authorList>
    </citation>
    <scope>NUCLEOTIDE SEQUENCE [LARGE SCALE GENOMIC DNA]</scope>
    <source>
        <strain evidence="3 4">DSM 19117</strain>
    </source>
</reference>
<dbReference type="Proteomes" id="UP000051162">
    <property type="component" value="Unassembled WGS sequence"/>
</dbReference>
<keyword evidence="4" id="KW-1185">Reference proteome</keyword>
<feature type="compositionally biased region" description="Low complexity" evidence="1">
    <location>
        <begin position="308"/>
        <end position="327"/>
    </location>
</feature>
<gene>
    <name evidence="3" type="ORF">FD30_GL000318</name>
</gene>